<keyword evidence="2 3" id="KW-0119">Carbohydrate metabolism</keyword>
<dbReference type="Pfam" id="PF22645">
    <property type="entry name" value="GKRP_SIS_N"/>
    <property type="match status" value="1"/>
</dbReference>
<dbReference type="Gene3D" id="3.40.50.10490">
    <property type="entry name" value="Glucose-6-phosphate isomerase like protein, domain 1"/>
    <property type="match status" value="1"/>
</dbReference>
<feature type="active site" description="Proton donor" evidence="3">
    <location>
        <position position="103"/>
    </location>
</feature>
<dbReference type="SUPFAM" id="SSF53697">
    <property type="entry name" value="SIS domain"/>
    <property type="match status" value="1"/>
</dbReference>
<accession>A0A1H1SZS0</accession>
<proteinExistence type="inferred from homology"/>
<evidence type="ECO:0000313" key="6">
    <source>
        <dbReference type="Proteomes" id="UP000198983"/>
    </source>
</evidence>
<dbReference type="InterPro" id="IPR040190">
    <property type="entry name" value="MURQ/GCKR"/>
</dbReference>
<dbReference type="AlphaFoldDB" id="A0A1H1SZS0"/>
<comment type="similarity">
    <text evidence="3">Belongs to the GCKR-like family. MurNAc-6-P etherase subfamily.</text>
</comment>
<comment type="pathway">
    <text evidence="3">Amino-sugar metabolism; N-acetylmuramate degradation.</text>
</comment>
<dbReference type="GO" id="GO:0046348">
    <property type="term" value="P:amino sugar catabolic process"/>
    <property type="evidence" value="ECO:0007669"/>
    <property type="project" value="InterPro"/>
</dbReference>
<comment type="subunit">
    <text evidence="3">Homodimer.</text>
</comment>
<dbReference type="InterPro" id="IPR046348">
    <property type="entry name" value="SIS_dom_sf"/>
</dbReference>
<evidence type="ECO:0000313" key="5">
    <source>
        <dbReference type="EMBL" id="SDS53216.1"/>
    </source>
</evidence>
<dbReference type="InterPro" id="IPR005488">
    <property type="entry name" value="Etherase_MurQ"/>
</dbReference>
<dbReference type="GO" id="GO:0097173">
    <property type="term" value="P:N-acetylmuramic acid catabolic process"/>
    <property type="evidence" value="ECO:0007669"/>
    <property type="project" value="UniProtKB-UniPathway"/>
</dbReference>
<dbReference type="Proteomes" id="UP000198983">
    <property type="component" value="Chromosome I"/>
</dbReference>
<comment type="function">
    <text evidence="3">Specifically catalyzes the cleavage of the D-lactyl ether substituent of MurNAc 6-phosphate, producing GlcNAc 6-phosphate and D-lactate.</text>
</comment>
<dbReference type="PROSITE" id="PS01272">
    <property type="entry name" value="GCKR"/>
    <property type="match status" value="1"/>
</dbReference>
<comment type="catalytic activity">
    <reaction evidence="3">
        <text>N-acetyl-D-muramate 6-phosphate + H2O = N-acetyl-D-glucosamine 6-phosphate + (R)-lactate</text>
        <dbReference type="Rhea" id="RHEA:26410"/>
        <dbReference type="ChEBI" id="CHEBI:15377"/>
        <dbReference type="ChEBI" id="CHEBI:16004"/>
        <dbReference type="ChEBI" id="CHEBI:57513"/>
        <dbReference type="ChEBI" id="CHEBI:58722"/>
        <dbReference type="EC" id="4.2.1.126"/>
    </reaction>
</comment>
<dbReference type="NCBIfam" id="NF003915">
    <property type="entry name" value="PRK05441.1"/>
    <property type="match status" value="1"/>
</dbReference>
<dbReference type="HAMAP" id="MF_00068">
    <property type="entry name" value="MurQ"/>
    <property type="match status" value="1"/>
</dbReference>
<dbReference type="OrthoDB" id="9813395at2"/>
<dbReference type="EC" id="4.2.1.126" evidence="3"/>
<evidence type="ECO:0000256" key="3">
    <source>
        <dbReference type="HAMAP-Rule" id="MF_00068"/>
    </source>
</evidence>
<dbReference type="InterPro" id="IPR005486">
    <property type="entry name" value="Glucokinase_regulatory_CS"/>
</dbReference>
<dbReference type="GO" id="GO:0097367">
    <property type="term" value="F:carbohydrate derivative binding"/>
    <property type="evidence" value="ECO:0007669"/>
    <property type="project" value="InterPro"/>
</dbReference>
<sequence length="320" mass="33303">MGESRSEPRQEKGTRPVIEDYVRVESPTEARNPRTTQIDRVPTLAVLELINDEDQQVAGAVRAVLPRLAVAVDLAVRALREGHRVHYVGAGTSGRLGVLDAAELPPTFAVPDGWFVTHAAGGPTALLRAIEGAEDDEEAGAAEIAESVVAGDVVVGLAASGRTPYVVGALRAARRLGAATVLVTANPSAVVGGEVDVFVAVDTGPEVVAGSTRMKAGTAQKLILNAFSTAVMVRMGRTYSNLMVDLMATNAKLRGRMLEILGEATGEDQQTCARALTDAGGELKTALVSVLGGVVPEVARAALERADGHVHAALADVRRV</sequence>
<organism evidence="5 6">
    <name type="scientific">Actinopolymorpha singaporensis</name>
    <dbReference type="NCBI Taxonomy" id="117157"/>
    <lineage>
        <taxon>Bacteria</taxon>
        <taxon>Bacillati</taxon>
        <taxon>Actinomycetota</taxon>
        <taxon>Actinomycetes</taxon>
        <taxon>Propionibacteriales</taxon>
        <taxon>Actinopolymorphaceae</taxon>
        <taxon>Actinopolymorpha</taxon>
    </lineage>
</organism>
<name>A0A1H1SZS0_9ACTN</name>
<dbReference type="PANTHER" id="PTHR10088:SF4">
    <property type="entry name" value="GLUCOKINASE REGULATORY PROTEIN"/>
    <property type="match status" value="1"/>
</dbReference>
<keyword evidence="1 3" id="KW-0456">Lyase</keyword>
<dbReference type="NCBIfam" id="NF009222">
    <property type="entry name" value="PRK12570.1"/>
    <property type="match status" value="1"/>
</dbReference>
<dbReference type="RefSeq" id="WP_092654225.1">
    <property type="nucleotide sequence ID" value="NZ_LT629732.1"/>
</dbReference>
<dbReference type="GO" id="GO:0016803">
    <property type="term" value="F:ether hydrolase activity"/>
    <property type="evidence" value="ECO:0007669"/>
    <property type="project" value="TreeGrafter"/>
</dbReference>
<evidence type="ECO:0000259" key="4">
    <source>
        <dbReference type="PROSITE" id="PS51464"/>
    </source>
</evidence>
<dbReference type="PANTHER" id="PTHR10088">
    <property type="entry name" value="GLUCOKINASE REGULATORY PROTEIN"/>
    <property type="match status" value="1"/>
</dbReference>
<dbReference type="GO" id="GO:0009254">
    <property type="term" value="P:peptidoglycan turnover"/>
    <property type="evidence" value="ECO:0007669"/>
    <property type="project" value="TreeGrafter"/>
</dbReference>
<dbReference type="EMBL" id="LT629732">
    <property type="protein sequence ID" value="SDS53216.1"/>
    <property type="molecule type" value="Genomic_DNA"/>
</dbReference>
<dbReference type="NCBIfam" id="TIGR00274">
    <property type="entry name" value="N-acetylmuramic acid 6-phosphate etherase"/>
    <property type="match status" value="1"/>
</dbReference>
<protein>
    <recommendedName>
        <fullName evidence="3">N-acetylmuramic acid 6-phosphate etherase</fullName>
        <shortName evidence="3">MurNAc-6-P etherase</shortName>
        <ecNumber evidence="3">4.2.1.126</ecNumber>
    </recommendedName>
    <alternativeName>
        <fullName evidence="3">N-acetylmuramic acid 6-phosphate hydrolase</fullName>
    </alternativeName>
    <alternativeName>
        <fullName evidence="3">N-acetylmuramic acid 6-phosphate lyase</fullName>
    </alternativeName>
</protein>
<feature type="active site" evidence="3">
    <location>
        <position position="134"/>
    </location>
</feature>
<reference evidence="5 6" key="1">
    <citation type="submission" date="2016-10" db="EMBL/GenBank/DDBJ databases">
        <authorList>
            <person name="de Groot N.N."/>
        </authorList>
    </citation>
    <scope>NUCLEOTIDE SEQUENCE [LARGE SCALE GENOMIC DNA]</scope>
    <source>
        <strain evidence="5 6">DSM 22024</strain>
    </source>
</reference>
<dbReference type="CDD" id="cd05007">
    <property type="entry name" value="SIS_Etherase"/>
    <property type="match status" value="1"/>
</dbReference>
<evidence type="ECO:0000256" key="1">
    <source>
        <dbReference type="ARBA" id="ARBA00023239"/>
    </source>
</evidence>
<comment type="miscellaneous">
    <text evidence="3">A lyase-type mechanism (elimination/hydration) is suggested for the cleavage of the lactyl ether bond of MurNAc 6-phosphate, with the formation of an alpha,beta-unsaturated aldehyde intermediate with (E)-stereochemistry, followed by the syn addition of water to give product.</text>
</comment>
<gene>
    <name evidence="3" type="primary">murQ</name>
    <name evidence="5" type="ORF">SAMN04489717_2994</name>
</gene>
<dbReference type="GO" id="GO:0016835">
    <property type="term" value="F:carbon-oxygen lyase activity"/>
    <property type="evidence" value="ECO:0007669"/>
    <property type="project" value="UniProtKB-UniRule"/>
</dbReference>
<dbReference type="Gene3D" id="1.10.8.1080">
    <property type="match status" value="1"/>
</dbReference>
<dbReference type="UniPathway" id="UPA00342"/>
<keyword evidence="6" id="KW-1185">Reference proteome</keyword>
<dbReference type="InterPro" id="IPR001347">
    <property type="entry name" value="SIS_dom"/>
</dbReference>
<dbReference type="STRING" id="117157.SAMN04489717_2994"/>
<dbReference type="PROSITE" id="PS51464">
    <property type="entry name" value="SIS"/>
    <property type="match status" value="1"/>
</dbReference>
<feature type="domain" description="SIS" evidence="4">
    <location>
        <begin position="75"/>
        <end position="237"/>
    </location>
</feature>
<evidence type="ECO:0000256" key="2">
    <source>
        <dbReference type="ARBA" id="ARBA00023277"/>
    </source>
</evidence>